<feature type="domain" description="Histidine kinase" evidence="8">
    <location>
        <begin position="495"/>
        <end position="719"/>
    </location>
</feature>
<dbReference type="Gene3D" id="1.10.287.130">
    <property type="match status" value="1"/>
</dbReference>
<dbReference type="SUPFAM" id="SSF52172">
    <property type="entry name" value="CheY-like"/>
    <property type="match status" value="1"/>
</dbReference>
<dbReference type="Pfam" id="PF02518">
    <property type="entry name" value="HATPase_c"/>
    <property type="match status" value="1"/>
</dbReference>
<evidence type="ECO:0000259" key="8">
    <source>
        <dbReference type="PROSITE" id="PS50109"/>
    </source>
</evidence>
<dbReference type="RefSeq" id="WP_199040506.1">
    <property type="nucleotide sequence ID" value="NZ_JAELXS010000010.1"/>
</dbReference>
<dbReference type="PROSITE" id="PS50110">
    <property type="entry name" value="RESPONSE_REGULATORY"/>
    <property type="match status" value="1"/>
</dbReference>
<comment type="caution">
    <text evidence="11">The sequence shown here is derived from an EMBL/GenBank/DDBJ whole genome shotgun (WGS) entry which is preliminary data.</text>
</comment>
<feature type="domain" description="Response regulatory" evidence="9">
    <location>
        <begin position="742"/>
        <end position="852"/>
    </location>
</feature>
<keyword evidence="4" id="KW-0808">Transferase</keyword>
<dbReference type="InterPro" id="IPR003594">
    <property type="entry name" value="HATPase_dom"/>
</dbReference>
<dbReference type="Pfam" id="PF00512">
    <property type="entry name" value="HisKA"/>
    <property type="match status" value="1"/>
</dbReference>
<dbReference type="Gene3D" id="3.30.450.40">
    <property type="match status" value="2"/>
</dbReference>
<dbReference type="Gene3D" id="3.40.50.2300">
    <property type="match status" value="1"/>
</dbReference>
<evidence type="ECO:0000256" key="6">
    <source>
        <dbReference type="PROSITE-ProRule" id="PRU00169"/>
    </source>
</evidence>
<keyword evidence="3 6" id="KW-0597">Phosphoprotein</keyword>
<accession>A0ABS0XTG4</accession>
<dbReference type="InterPro" id="IPR000700">
    <property type="entry name" value="PAS-assoc_C"/>
</dbReference>
<dbReference type="Proteomes" id="UP000640426">
    <property type="component" value="Unassembled WGS sequence"/>
</dbReference>
<dbReference type="InterPro" id="IPR036097">
    <property type="entry name" value="HisK_dim/P_sf"/>
</dbReference>
<evidence type="ECO:0000256" key="1">
    <source>
        <dbReference type="ARBA" id="ARBA00000085"/>
    </source>
</evidence>
<dbReference type="Pfam" id="PF01590">
    <property type="entry name" value="GAF"/>
    <property type="match status" value="1"/>
</dbReference>
<dbReference type="InterPro" id="IPR029016">
    <property type="entry name" value="GAF-like_dom_sf"/>
</dbReference>
<dbReference type="EMBL" id="JAELXS010000010">
    <property type="protein sequence ID" value="MBJ6123317.1"/>
    <property type="molecule type" value="Genomic_DNA"/>
</dbReference>
<evidence type="ECO:0000256" key="4">
    <source>
        <dbReference type="ARBA" id="ARBA00022679"/>
    </source>
</evidence>
<dbReference type="PROSITE" id="PS50113">
    <property type="entry name" value="PAC"/>
    <property type="match status" value="1"/>
</dbReference>
<proteinExistence type="predicted"/>
<dbReference type="NCBIfam" id="TIGR00229">
    <property type="entry name" value="sensory_box"/>
    <property type="match status" value="1"/>
</dbReference>
<dbReference type="InterPro" id="IPR000014">
    <property type="entry name" value="PAS"/>
</dbReference>
<dbReference type="SMART" id="SM00065">
    <property type="entry name" value="GAF"/>
    <property type="match status" value="2"/>
</dbReference>
<dbReference type="SMART" id="SM00086">
    <property type="entry name" value="PAC"/>
    <property type="match status" value="1"/>
</dbReference>
<dbReference type="Pfam" id="PF00072">
    <property type="entry name" value="Response_reg"/>
    <property type="match status" value="1"/>
</dbReference>
<dbReference type="Gene3D" id="3.30.450.20">
    <property type="entry name" value="PAS domain"/>
    <property type="match status" value="1"/>
</dbReference>
<dbReference type="EC" id="2.7.13.3" evidence="2"/>
<dbReference type="InterPro" id="IPR003661">
    <property type="entry name" value="HisK_dim/P_dom"/>
</dbReference>
<dbReference type="PANTHER" id="PTHR43065">
    <property type="entry name" value="SENSOR HISTIDINE KINASE"/>
    <property type="match status" value="1"/>
</dbReference>
<dbReference type="SMART" id="SM00091">
    <property type="entry name" value="PAS"/>
    <property type="match status" value="1"/>
</dbReference>
<feature type="region of interest" description="Disordered" evidence="7">
    <location>
        <begin position="715"/>
        <end position="738"/>
    </location>
</feature>
<reference evidence="12" key="1">
    <citation type="submission" date="2020-12" db="EMBL/GenBank/DDBJ databases">
        <title>Hymenobacter sp.</title>
        <authorList>
            <person name="Kim M.K."/>
        </authorList>
    </citation>
    <scope>NUCLEOTIDE SEQUENCE [LARGE SCALE GENOMIC DNA]</scope>
    <source>
        <strain evidence="12">BT553</strain>
    </source>
</reference>
<name>A0ABS0XTG4_9SPHN</name>
<dbReference type="InterPro" id="IPR035965">
    <property type="entry name" value="PAS-like_dom_sf"/>
</dbReference>
<dbReference type="CDD" id="cd00130">
    <property type="entry name" value="PAS"/>
    <property type="match status" value="1"/>
</dbReference>
<evidence type="ECO:0000259" key="10">
    <source>
        <dbReference type="PROSITE" id="PS50113"/>
    </source>
</evidence>
<dbReference type="InterPro" id="IPR001789">
    <property type="entry name" value="Sig_transdc_resp-reg_receiver"/>
</dbReference>
<dbReference type="SMART" id="SM00388">
    <property type="entry name" value="HisKA"/>
    <property type="match status" value="1"/>
</dbReference>
<sequence>MASNDRARIDAIARYGILDTAPEAAFDDVAAMAADILDAPMAMVNFVAGDRQWFKAAVGVGWNDLPLDMSICRQIMLKPGVVVVPDLTLDNRFDGNPLIHAATGLRFYAGAVLETPDGVPVGAVCVLDTVPRPDGISVRQERTLKMLAAYTMTQLELRRTTALAEAEAARAEKRGQRLALLTKGAASLLEADDAATMIHDVYALLEEPFGLDASFFYTCSDQDLRLVASAGLTPGQQRQAHRLEFGKTICGIVAETRTPAHLADIQLSDDPEAAFLRTLGLDAYLGAPLIHDDRLLGTLSFGRRGQAFSEGELGVLRTLIAQIATAIGRLRADDRLRESEARFRNMADHAPVMMWVTGPTGFCTYLNAHWYDFTGQEPGTGEGYGWLDAVHPDDRPAAGQAFATANAAQRQYRVDFRLRRADGVYRWTIDTAAPRFDDDGAYLGYVGSVIDIEERKVAETELEARVAAALAEQARIEETLRQAQKMEAVGQLTGGIAHDFNNMLAVIIGSLDLLNRRVDNQDARIRRYVDAALDGARRAANLTQRLLAFTRNQPLNPEPVDVDALVTGMTDLIRGALGADIVMETVLADGRWHVLADASQLENVVLNLAMNARDAMPEGGRLTIVTRDVVLDDDQVAAFPGLTPGDYVAITVGDTGTGMTAEVIARAFDPFFTTKEVGKGTGLGLSQVYGFARQSGGHVAIDSAPGRGTRVTISLPRQTATDPARSQGDTTAGPAPGNRGEVVLVVEDEPAVRQFSADALTELGYRVLSADGAATALRLLETHPDIALMFTDIVMPEVNGVKLAQEASWRWPGLKILFTTGYARDAIQQDGIALIGKPFTIEELATRVRQTLDG</sequence>
<dbReference type="SMART" id="SM00387">
    <property type="entry name" value="HATPase_c"/>
    <property type="match status" value="1"/>
</dbReference>
<dbReference type="PANTHER" id="PTHR43065:SF42">
    <property type="entry name" value="TWO-COMPONENT SENSOR PPRA"/>
    <property type="match status" value="1"/>
</dbReference>
<dbReference type="InterPro" id="IPR036890">
    <property type="entry name" value="HATPase_C_sf"/>
</dbReference>
<comment type="catalytic activity">
    <reaction evidence="1">
        <text>ATP + protein L-histidine = ADP + protein N-phospho-L-histidine.</text>
        <dbReference type="EC" id="2.7.13.3"/>
    </reaction>
</comment>
<dbReference type="InterPro" id="IPR001610">
    <property type="entry name" value="PAC"/>
</dbReference>
<dbReference type="SUPFAM" id="SSF55874">
    <property type="entry name" value="ATPase domain of HSP90 chaperone/DNA topoisomerase II/histidine kinase"/>
    <property type="match status" value="1"/>
</dbReference>
<dbReference type="InterPro" id="IPR005467">
    <property type="entry name" value="His_kinase_dom"/>
</dbReference>
<keyword evidence="5" id="KW-0418">Kinase</keyword>
<feature type="modified residue" description="4-aspartylphosphate" evidence="6">
    <location>
        <position position="792"/>
    </location>
</feature>
<dbReference type="SMART" id="SM00448">
    <property type="entry name" value="REC"/>
    <property type="match status" value="1"/>
</dbReference>
<dbReference type="InterPro" id="IPR003018">
    <property type="entry name" value="GAF"/>
</dbReference>
<dbReference type="SUPFAM" id="SSF55785">
    <property type="entry name" value="PYP-like sensor domain (PAS domain)"/>
    <property type="match status" value="1"/>
</dbReference>
<feature type="domain" description="PAC" evidence="10">
    <location>
        <begin position="412"/>
        <end position="464"/>
    </location>
</feature>
<dbReference type="SUPFAM" id="SSF47384">
    <property type="entry name" value="Homodimeric domain of signal transducing histidine kinase"/>
    <property type="match status" value="1"/>
</dbReference>
<evidence type="ECO:0000256" key="5">
    <source>
        <dbReference type="ARBA" id="ARBA00022777"/>
    </source>
</evidence>
<evidence type="ECO:0000256" key="7">
    <source>
        <dbReference type="SAM" id="MobiDB-lite"/>
    </source>
</evidence>
<keyword evidence="12" id="KW-1185">Reference proteome</keyword>
<evidence type="ECO:0000256" key="2">
    <source>
        <dbReference type="ARBA" id="ARBA00012438"/>
    </source>
</evidence>
<dbReference type="Gene3D" id="3.30.565.10">
    <property type="entry name" value="Histidine kinase-like ATPase, C-terminal domain"/>
    <property type="match status" value="1"/>
</dbReference>
<evidence type="ECO:0000259" key="9">
    <source>
        <dbReference type="PROSITE" id="PS50110"/>
    </source>
</evidence>
<dbReference type="PROSITE" id="PS50109">
    <property type="entry name" value="HIS_KIN"/>
    <property type="match status" value="1"/>
</dbReference>
<dbReference type="SUPFAM" id="SSF55781">
    <property type="entry name" value="GAF domain-like"/>
    <property type="match status" value="2"/>
</dbReference>
<gene>
    <name evidence="11" type="ORF">JAO74_16135</name>
</gene>
<protein>
    <recommendedName>
        <fullName evidence="2">histidine kinase</fullName>
        <ecNumber evidence="2">2.7.13.3</ecNumber>
    </recommendedName>
</protein>
<evidence type="ECO:0000313" key="12">
    <source>
        <dbReference type="Proteomes" id="UP000640426"/>
    </source>
</evidence>
<dbReference type="CDD" id="cd00082">
    <property type="entry name" value="HisKA"/>
    <property type="match status" value="1"/>
</dbReference>
<evidence type="ECO:0000313" key="11">
    <source>
        <dbReference type="EMBL" id="MBJ6123317.1"/>
    </source>
</evidence>
<dbReference type="InterPro" id="IPR013655">
    <property type="entry name" value="PAS_fold_3"/>
</dbReference>
<dbReference type="Pfam" id="PF08447">
    <property type="entry name" value="PAS_3"/>
    <property type="match status" value="1"/>
</dbReference>
<dbReference type="PRINTS" id="PR00344">
    <property type="entry name" value="BCTRLSENSOR"/>
</dbReference>
<dbReference type="InterPro" id="IPR011006">
    <property type="entry name" value="CheY-like_superfamily"/>
</dbReference>
<dbReference type="InterPro" id="IPR004358">
    <property type="entry name" value="Sig_transdc_His_kin-like_C"/>
</dbReference>
<evidence type="ECO:0000256" key="3">
    <source>
        <dbReference type="ARBA" id="ARBA00022553"/>
    </source>
</evidence>
<organism evidence="11 12">
    <name type="scientific">Sphingomonas mollis</name>
    <dbReference type="NCBI Taxonomy" id="2795726"/>
    <lineage>
        <taxon>Bacteria</taxon>
        <taxon>Pseudomonadati</taxon>
        <taxon>Pseudomonadota</taxon>
        <taxon>Alphaproteobacteria</taxon>
        <taxon>Sphingomonadales</taxon>
        <taxon>Sphingomonadaceae</taxon>
        <taxon>Sphingomonas</taxon>
    </lineage>
</organism>
<dbReference type="Pfam" id="PF13185">
    <property type="entry name" value="GAF_2"/>
    <property type="match status" value="1"/>
</dbReference>